<dbReference type="RefSeq" id="WP_196396296.1">
    <property type="nucleotide sequence ID" value="NZ_JADNYM010000008.1"/>
</dbReference>
<proteinExistence type="predicted"/>
<dbReference type="Proteomes" id="UP000655366">
    <property type="component" value="Unassembled WGS sequence"/>
</dbReference>
<evidence type="ECO:0000313" key="2">
    <source>
        <dbReference type="EMBL" id="MBG0739361.1"/>
    </source>
</evidence>
<feature type="region of interest" description="Disordered" evidence="1">
    <location>
        <begin position="1"/>
        <end position="42"/>
    </location>
</feature>
<accession>A0A931G445</accession>
<dbReference type="Gene3D" id="3.30.70.2970">
    <property type="entry name" value="Protein of unknown function (DUF541), domain 2"/>
    <property type="match status" value="1"/>
</dbReference>
<feature type="compositionally biased region" description="Polar residues" evidence="1">
    <location>
        <begin position="1"/>
        <end position="10"/>
    </location>
</feature>
<dbReference type="EMBL" id="JADNYM010000008">
    <property type="protein sequence ID" value="MBG0739361.1"/>
    <property type="molecule type" value="Genomic_DNA"/>
</dbReference>
<keyword evidence="3" id="KW-1185">Reference proteome</keyword>
<protein>
    <submittedName>
        <fullName evidence="2">SIMPL domain-containing protein</fullName>
    </submittedName>
</protein>
<dbReference type="InterPro" id="IPR007497">
    <property type="entry name" value="SIMPL/DUF541"/>
</dbReference>
<dbReference type="InterPro" id="IPR052022">
    <property type="entry name" value="26kDa_periplasmic_antigen"/>
</dbReference>
<organism evidence="2 3">
    <name type="scientific">Arthrobacter terrae</name>
    <dbReference type="NCBI Taxonomy" id="2935737"/>
    <lineage>
        <taxon>Bacteria</taxon>
        <taxon>Bacillati</taxon>
        <taxon>Actinomycetota</taxon>
        <taxon>Actinomycetes</taxon>
        <taxon>Micrococcales</taxon>
        <taxon>Micrococcaceae</taxon>
        <taxon>Arthrobacter</taxon>
    </lineage>
</organism>
<gene>
    <name evidence="2" type="ORF">IV500_08155</name>
</gene>
<name>A0A931G445_9MICC</name>
<reference evidence="2 3" key="1">
    <citation type="submission" date="2020-11" db="EMBL/GenBank/DDBJ databases">
        <title>Arthrobacter antarcticus sp. nov., isolated from Antarctic Soil.</title>
        <authorList>
            <person name="Li J."/>
        </authorList>
    </citation>
    <scope>NUCLEOTIDE SEQUENCE [LARGE SCALE GENOMIC DNA]</scope>
    <source>
        <strain evidence="2 3">Z1-20</strain>
    </source>
</reference>
<sequence>MTARQQQLPSSAAADPPTGPVTGAEPAAGPGQVTVTGRGSCSQAPDRLTVSVGIETRHSSVPDAYCAAAAAVTAILARLQTLGITATDISSNALNVRAETSWQEGSGNVVTGYLVSSSMAVKLDYGSEVQDVIAATVEAGGNDVRLNGLEPSVADPSRAAARARELAWADAAAKAGQFAALAGRSLGPVHAVIEGESAAVGPVPVPLMARASSVTALPLAAGETSVDASVTVTWELY</sequence>
<dbReference type="Pfam" id="PF04402">
    <property type="entry name" value="SIMPL"/>
    <property type="match status" value="1"/>
</dbReference>
<feature type="compositionally biased region" description="Polar residues" evidence="1">
    <location>
        <begin position="33"/>
        <end position="42"/>
    </location>
</feature>
<dbReference type="PANTHER" id="PTHR34387">
    <property type="entry name" value="SLR1258 PROTEIN"/>
    <property type="match status" value="1"/>
</dbReference>
<dbReference type="PANTHER" id="PTHR34387:SF1">
    <property type="entry name" value="PERIPLASMIC IMMUNOGENIC PROTEIN"/>
    <property type="match status" value="1"/>
</dbReference>
<evidence type="ECO:0000256" key="1">
    <source>
        <dbReference type="SAM" id="MobiDB-lite"/>
    </source>
</evidence>
<evidence type="ECO:0000313" key="3">
    <source>
        <dbReference type="Proteomes" id="UP000655366"/>
    </source>
</evidence>
<dbReference type="Gene3D" id="3.30.110.170">
    <property type="entry name" value="Protein of unknown function (DUF541), domain 1"/>
    <property type="match status" value="1"/>
</dbReference>
<dbReference type="GO" id="GO:0006974">
    <property type="term" value="P:DNA damage response"/>
    <property type="evidence" value="ECO:0007669"/>
    <property type="project" value="TreeGrafter"/>
</dbReference>
<dbReference type="AlphaFoldDB" id="A0A931G445"/>
<comment type="caution">
    <text evidence="2">The sequence shown here is derived from an EMBL/GenBank/DDBJ whole genome shotgun (WGS) entry which is preliminary data.</text>
</comment>